<protein>
    <submittedName>
        <fullName evidence="1">Uncharacterized protein</fullName>
    </submittedName>
</protein>
<dbReference type="AlphaFoldDB" id="A0A9E9LVV2"/>
<organism evidence="1 2">
    <name type="scientific">Oxalobacter vibrioformis</name>
    <dbReference type="NCBI Taxonomy" id="933080"/>
    <lineage>
        <taxon>Bacteria</taxon>
        <taxon>Pseudomonadati</taxon>
        <taxon>Pseudomonadota</taxon>
        <taxon>Betaproteobacteria</taxon>
        <taxon>Burkholderiales</taxon>
        <taxon>Oxalobacteraceae</taxon>
        <taxon>Oxalobacter</taxon>
    </lineage>
</organism>
<dbReference type="RefSeq" id="WP_269309719.1">
    <property type="nucleotide sequence ID" value="NZ_CP098242.1"/>
</dbReference>
<accession>A0A9E9LVV2</accession>
<keyword evidence="2" id="KW-1185">Reference proteome</keyword>
<sequence>MTDPEKNPITEEIHTAIDDHFYKLVDHEPVRCNLDEYARNMQRESSRIVRQSRINECLVSTIFTGIDYSFGIGEKRLFETMIFGMEGDIHPKWQHATWNESVEKHDQIVKMIESEGIDALKQQIREKTGE</sequence>
<dbReference type="Proteomes" id="UP001156215">
    <property type="component" value="Chromosome"/>
</dbReference>
<name>A0A9E9LVV2_9BURK</name>
<gene>
    <name evidence="1" type="ORF">NB640_03220</name>
</gene>
<dbReference type="KEGG" id="ovb:NB640_03220"/>
<dbReference type="EMBL" id="CP098242">
    <property type="protein sequence ID" value="WAW10685.1"/>
    <property type="molecule type" value="Genomic_DNA"/>
</dbReference>
<reference evidence="1" key="1">
    <citation type="journal article" date="2022" name="Front. Microbiol.">
        <title>New perspectives on an old grouping: The genomic and phenotypic variability of Oxalobacter formigenes and the implications for calcium oxalate stone prevention.</title>
        <authorList>
            <person name="Chmiel J.A."/>
            <person name="Carr C."/>
            <person name="Stuivenberg G.A."/>
            <person name="Venema R."/>
            <person name="Chanyi R.M."/>
            <person name="Al K.F."/>
            <person name="Giguere D."/>
            <person name="Say H."/>
            <person name="Akouris P.P."/>
            <person name="Dominguez Romero S.A."/>
            <person name="Kwong A."/>
            <person name="Tai V."/>
            <person name="Koval S.F."/>
            <person name="Razvi H."/>
            <person name="Bjazevic J."/>
            <person name="Burton J.P."/>
        </authorList>
    </citation>
    <scope>NUCLEOTIDE SEQUENCE</scope>
    <source>
        <strain evidence="1">WoOx3</strain>
    </source>
</reference>
<evidence type="ECO:0000313" key="2">
    <source>
        <dbReference type="Proteomes" id="UP001156215"/>
    </source>
</evidence>
<proteinExistence type="predicted"/>
<evidence type="ECO:0000313" key="1">
    <source>
        <dbReference type="EMBL" id="WAW10685.1"/>
    </source>
</evidence>